<evidence type="ECO:0000313" key="8">
    <source>
        <dbReference type="EMBL" id="QXN93990.1"/>
    </source>
</evidence>
<evidence type="ECO:0000256" key="2">
    <source>
        <dbReference type="ARBA" id="ARBA00022475"/>
    </source>
</evidence>
<dbReference type="InterPro" id="IPR020846">
    <property type="entry name" value="MFS_dom"/>
</dbReference>
<dbReference type="InterPro" id="IPR050189">
    <property type="entry name" value="MFS_Efflux_Transporters"/>
</dbReference>
<evidence type="ECO:0000259" key="7">
    <source>
        <dbReference type="PROSITE" id="PS50850"/>
    </source>
</evidence>
<keyword evidence="2" id="KW-1003">Cell membrane</keyword>
<keyword evidence="5 6" id="KW-0472">Membrane</keyword>
<organism evidence="8 9">
    <name type="scientific">Nocardia iowensis</name>
    <dbReference type="NCBI Taxonomy" id="204891"/>
    <lineage>
        <taxon>Bacteria</taxon>
        <taxon>Bacillati</taxon>
        <taxon>Actinomycetota</taxon>
        <taxon>Actinomycetes</taxon>
        <taxon>Mycobacteriales</taxon>
        <taxon>Nocardiaceae</taxon>
        <taxon>Nocardia</taxon>
    </lineage>
</organism>
<evidence type="ECO:0000313" key="9">
    <source>
        <dbReference type="Proteomes" id="UP000694257"/>
    </source>
</evidence>
<accession>A0ABX8S080</accession>
<feature type="transmembrane region" description="Helical" evidence="6">
    <location>
        <begin position="223"/>
        <end position="246"/>
    </location>
</feature>
<sequence length="407" mass="41916">MPTVATARAESLRARQISDFFGKRGLLYAVFFLMGAEMYLVAPMLPDIARSLHASVAASATIVTAYVLVYAVAGPPFGILADRYPRRWSILSGSLVFMLGNLACAAAGSLPMLVAGRGITGLGAAIAAPAMWAYLAERTPPHQRGRVISLGASVYSLGQVLGVPLGAALASSTSWRWPFLAVGVLMIATSAVLYVRLDHLPATGTSRGYRALVAPWAQPRISLGLIATLFLQAGRLGAYTFVGVLFAKRFGLTLGTLGLVGLLVGAASLVGSLSAGTILDQLQRRETSGVLVSVVTAAAFAPCAAVALSTQHLIVALAALALWCVFGGAFYACQQAYLSSADPTQRASVVAWNNSMMNAGIAIGTTLLGTLAVGGAAFAGLTAALGIAAALVAAALLALLRRDRQPT</sequence>
<evidence type="ECO:0000256" key="6">
    <source>
        <dbReference type="SAM" id="Phobius"/>
    </source>
</evidence>
<dbReference type="PROSITE" id="PS50850">
    <property type="entry name" value="MFS"/>
    <property type="match status" value="1"/>
</dbReference>
<feature type="transmembrane region" description="Helical" evidence="6">
    <location>
        <begin position="147"/>
        <end position="171"/>
    </location>
</feature>
<keyword evidence="9" id="KW-1185">Reference proteome</keyword>
<feature type="transmembrane region" description="Helical" evidence="6">
    <location>
        <begin position="88"/>
        <end position="108"/>
    </location>
</feature>
<evidence type="ECO:0000256" key="1">
    <source>
        <dbReference type="ARBA" id="ARBA00004651"/>
    </source>
</evidence>
<feature type="transmembrane region" description="Helical" evidence="6">
    <location>
        <begin position="25"/>
        <end position="45"/>
    </location>
</feature>
<feature type="transmembrane region" description="Helical" evidence="6">
    <location>
        <begin position="378"/>
        <end position="400"/>
    </location>
</feature>
<protein>
    <submittedName>
        <fullName evidence="8">MFS transporter</fullName>
    </submittedName>
</protein>
<gene>
    <name evidence="8" type="ORF">KV110_13565</name>
</gene>
<comment type="subcellular location">
    <subcellularLocation>
        <location evidence="1">Cell membrane</location>
        <topology evidence="1">Multi-pass membrane protein</topology>
    </subcellularLocation>
</comment>
<dbReference type="PANTHER" id="PTHR43124:SF3">
    <property type="entry name" value="CHLORAMPHENICOL EFFLUX PUMP RV0191"/>
    <property type="match status" value="1"/>
</dbReference>
<feature type="transmembrane region" description="Helical" evidence="6">
    <location>
        <begin position="114"/>
        <end position="135"/>
    </location>
</feature>
<dbReference type="InterPro" id="IPR011701">
    <property type="entry name" value="MFS"/>
</dbReference>
<evidence type="ECO:0000256" key="3">
    <source>
        <dbReference type="ARBA" id="ARBA00022692"/>
    </source>
</evidence>
<dbReference type="EMBL" id="CP078145">
    <property type="protein sequence ID" value="QXN93990.1"/>
    <property type="molecule type" value="Genomic_DNA"/>
</dbReference>
<dbReference type="Pfam" id="PF07690">
    <property type="entry name" value="MFS_1"/>
    <property type="match status" value="1"/>
</dbReference>
<feature type="transmembrane region" description="Helical" evidence="6">
    <location>
        <begin position="177"/>
        <end position="197"/>
    </location>
</feature>
<name>A0ABX8S080_NOCIO</name>
<reference evidence="8 9" key="1">
    <citation type="submission" date="2021-07" db="EMBL/GenBank/DDBJ databases">
        <title>Whole Genome Sequence of Nocardia Iowensis.</title>
        <authorList>
            <person name="Lamm A."/>
            <person name="Collins-Fairclough A.M."/>
            <person name="Bunk B."/>
            <person name="Sproer C."/>
        </authorList>
    </citation>
    <scope>NUCLEOTIDE SEQUENCE [LARGE SCALE GENOMIC DNA]</scope>
    <source>
        <strain evidence="8 9">NRRL 5646</strain>
    </source>
</reference>
<evidence type="ECO:0000256" key="4">
    <source>
        <dbReference type="ARBA" id="ARBA00022989"/>
    </source>
</evidence>
<proteinExistence type="predicted"/>
<feature type="transmembrane region" description="Helical" evidence="6">
    <location>
        <begin position="252"/>
        <end position="278"/>
    </location>
</feature>
<dbReference type="CDD" id="cd17324">
    <property type="entry name" value="MFS_NepI_like"/>
    <property type="match status" value="1"/>
</dbReference>
<keyword evidence="3 6" id="KW-0812">Transmembrane</keyword>
<dbReference type="PANTHER" id="PTHR43124">
    <property type="entry name" value="PURINE EFFLUX PUMP PBUE"/>
    <property type="match status" value="1"/>
</dbReference>
<keyword evidence="4 6" id="KW-1133">Transmembrane helix</keyword>
<feature type="domain" description="Major facilitator superfamily (MFS) profile" evidence="7">
    <location>
        <begin position="23"/>
        <end position="406"/>
    </location>
</feature>
<feature type="transmembrane region" description="Helical" evidence="6">
    <location>
        <begin position="57"/>
        <end position="81"/>
    </location>
</feature>
<feature type="transmembrane region" description="Helical" evidence="6">
    <location>
        <begin position="314"/>
        <end position="333"/>
    </location>
</feature>
<dbReference type="RefSeq" id="WP_218476389.1">
    <property type="nucleotide sequence ID" value="NZ_BAABJN010000018.1"/>
</dbReference>
<evidence type="ECO:0000256" key="5">
    <source>
        <dbReference type="ARBA" id="ARBA00023136"/>
    </source>
</evidence>
<feature type="transmembrane region" description="Helical" evidence="6">
    <location>
        <begin position="354"/>
        <end position="372"/>
    </location>
</feature>
<feature type="transmembrane region" description="Helical" evidence="6">
    <location>
        <begin position="290"/>
        <end position="308"/>
    </location>
</feature>
<dbReference type="Proteomes" id="UP000694257">
    <property type="component" value="Chromosome"/>
</dbReference>